<dbReference type="Gene3D" id="3.40.30.10">
    <property type="entry name" value="Glutaredoxin"/>
    <property type="match status" value="1"/>
</dbReference>
<feature type="domain" description="GST N-terminal" evidence="2">
    <location>
        <begin position="1"/>
        <end position="84"/>
    </location>
</feature>
<sequence length="208" mass="23478">MHLYESIIPSGNVYKIQLLLTHLGINYETTSLDILATPSKTRTESFLKLNPSGQIPVLVLDDGTPLAQSNAIIYYLAENTPYLPSDKLGRHKVLEWLFFEQNSIEPYVSVYKFHTYWGDLGALSEGERNKLKERGQLAIDVMERHLEGREWFVDEVFGVADVALYGYVVHAEVIGYSVGSRVKAWLKRVEGVEGHVPIKKDPTGKCPL</sequence>
<evidence type="ECO:0000313" key="3">
    <source>
        <dbReference type="EMBL" id="KAF2678818.1"/>
    </source>
</evidence>
<dbReference type="Pfam" id="PF13409">
    <property type="entry name" value="GST_N_2"/>
    <property type="match status" value="1"/>
</dbReference>
<dbReference type="GO" id="GO:0016740">
    <property type="term" value="F:transferase activity"/>
    <property type="evidence" value="ECO:0007669"/>
    <property type="project" value="UniProtKB-KW"/>
</dbReference>
<dbReference type="SUPFAM" id="SSF52833">
    <property type="entry name" value="Thioredoxin-like"/>
    <property type="match status" value="1"/>
</dbReference>
<dbReference type="OrthoDB" id="422574at2759"/>
<dbReference type="Gene3D" id="1.20.1050.10">
    <property type="match status" value="1"/>
</dbReference>
<keyword evidence="4" id="KW-1185">Reference proteome</keyword>
<name>A0A6G1IL47_9PLEO</name>
<dbReference type="PANTHER" id="PTHR44051">
    <property type="entry name" value="GLUTATHIONE S-TRANSFERASE-RELATED"/>
    <property type="match status" value="1"/>
</dbReference>
<evidence type="ECO:0000256" key="1">
    <source>
        <dbReference type="ARBA" id="ARBA00007409"/>
    </source>
</evidence>
<dbReference type="InterPro" id="IPR036249">
    <property type="entry name" value="Thioredoxin-like_sf"/>
</dbReference>
<dbReference type="InterPro" id="IPR040079">
    <property type="entry name" value="Glutathione_S-Trfase"/>
</dbReference>
<reference evidence="3" key="1">
    <citation type="journal article" date="2020" name="Stud. Mycol.">
        <title>101 Dothideomycetes genomes: a test case for predicting lifestyles and emergence of pathogens.</title>
        <authorList>
            <person name="Haridas S."/>
            <person name="Albert R."/>
            <person name="Binder M."/>
            <person name="Bloem J."/>
            <person name="Labutti K."/>
            <person name="Salamov A."/>
            <person name="Andreopoulos B."/>
            <person name="Baker S."/>
            <person name="Barry K."/>
            <person name="Bills G."/>
            <person name="Bluhm B."/>
            <person name="Cannon C."/>
            <person name="Castanera R."/>
            <person name="Culley D."/>
            <person name="Daum C."/>
            <person name="Ezra D."/>
            <person name="Gonzalez J."/>
            <person name="Henrissat B."/>
            <person name="Kuo A."/>
            <person name="Liang C."/>
            <person name="Lipzen A."/>
            <person name="Lutzoni F."/>
            <person name="Magnuson J."/>
            <person name="Mondo S."/>
            <person name="Nolan M."/>
            <person name="Ohm R."/>
            <person name="Pangilinan J."/>
            <person name="Park H.-J."/>
            <person name="Ramirez L."/>
            <person name="Alfaro M."/>
            <person name="Sun H."/>
            <person name="Tritt A."/>
            <person name="Yoshinaga Y."/>
            <person name="Zwiers L.-H."/>
            <person name="Turgeon B."/>
            <person name="Goodwin S."/>
            <person name="Spatafora J."/>
            <person name="Crous P."/>
            <person name="Grigoriev I."/>
        </authorList>
    </citation>
    <scope>NUCLEOTIDE SEQUENCE</scope>
    <source>
        <strain evidence="3">CBS 122367</strain>
    </source>
</reference>
<dbReference type="Pfam" id="PF00043">
    <property type="entry name" value="GST_C"/>
    <property type="match status" value="1"/>
</dbReference>
<dbReference type="InterPro" id="IPR036282">
    <property type="entry name" value="Glutathione-S-Trfase_C_sf"/>
</dbReference>
<dbReference type="SFLD" id="SFLDG00358">
    <property type="entry name" value="Main_(cytGST)"/>
    <property type="match status" value="1"/>
</dbReference>
<dbReference type="SUPFAM" id="SSF47616">
    <property type="entry name" value="GST C-terminal domain-like"/>
    <property type="match status" value="1"/>
</dbReference>
<dbReference type="PROSITE" id="PS50404">
    <property type="entry name" value="GST_NTER"/>
    <property type="match status" value="1"/>
</dbReference>
<keyword evidence="3" id="KW-0808">Transferase</keyword>
<comment type="similarity">
    <text evidence="1">Belongs to the GST superfamily.</text>
</comment>
<dbReference type="InterPro" id="IPR004046">
    <property type="entry name" value="GST_C"/>
</dbReference>
<organism evidence="3 4">
    <name type="scientific">Lentithecium fluviatile CBS 122367</name>
    <dbReference type="NCBI Taxonomy" id="1168545"/>
    <lineage>
        <taxon>Eukaryota</taxon>
        <taxon>Fungi</taxon>
        <taxon>Dikarya</taxon>
        <taxon>Ascomycota</taxon>
        <taxon>Pezizomycotina</taxon>
        <taxon>Dothideomycetes</taxon>
        <taxon>Pleosporomycetidae</taxon>
        <taxon>Pleosporales</taxon>
        <taxon>Massarineae</taxon>
        <taxon>Lentitheciaceae</taxon>
        <taxon>Lentithecium</taxon>
    </lineage>
</organism>
<dbReference type="Proteomes" id="UP000799291">
    <property type="component" value="Unassembled WGS sequence"/>
</dbReference>
<accession>A0A6G1IL47</accession>
<evidence type="ECO:0000313" key="4">
    <source>
        <dbReference type="Proteomes" id="UP000799291"/>
    </source>
</evidence>
<dbReference type="InterPro" id="IPR004045">
    <property type="entry name" value="Glutathione_S-Trfase_N"/>
</dbReference>
<dbReference type="PANTHER" id="PTHR44051:SF2">
    <property type="entry name" value="HYPOTHETICAL GLUTATHIONE S-TRANSFERASE LIKE PROTEIN"/>
    <property type="match status" value="1"/>
</dbReference>
<gene>
    <name evidence="3" type="ORF">K458DRAFT_132877</name>
</gene>
<proteinExistence type="inferred from homology"/>
<dbReference type="AlphaFoldDB" id="A0A6G1IL47"/>
<protein>
    <submittedName>
        <fullName evidence="3">Glutathione S-transferase</fullName>
    </submittedName>
</protein>
<dbReference type="SFLD" id="SFLDS00019">
    <property type="entry name" value="Glutathione_Transferase_(cytos"/>
    <property type="match status" value="1"/>
</dbReference>
<evidence type="ECO:0000259" key="2">
    <source>
        <dbReference type="PROSITE" id="PS50404"/>
    </source>
</evidence>
<dbReference type="EMBL" id="MU005608">
    <property type="protein sequence ID" value="KAF2678818.1"/>
    <property type="molecule type" value="Genomic_DNA"/>
</dbReference>